<proteinExistence type="predicted"/>
<keyword evidence="2" id="KW-1185">Reference proteome</keyword>
<name>A0A1C7MME3_GRIFR</name>
<dbReference type="Gene3D" id="3.40.30.10">
    <property type="entry name" value="Glutaredoxin"/>
    <property type="match status" value="1"/>
</dbReference>
<accession>A0A1C7MME3</accession>
<dbReference type="InterPro" id="IPR009737">
    <property type="entry name" value="Aim32/Apd1-like"/>
</dbReference>
<dbReference type="Proteomes" id="UP000092993">
    <property type="component" value="Unassembled WGS sequence"/>
</dbReference>
<dbReference type="Pfam" id="PF06999">
    <property type="entry name" value="Suc_Fer-like"/>
    <property type="match status" value="1"/>
</dbReference>
<evidence type="ECO:0000313" key="2">
    <source>
        <dbReference type="Proteomes" id="UP000092993"/>
    </source>
</evidence>
<gene>
    <name evidence="1" type="primary">APD1</name>
    <name evidence="1" type="ORF">A0H81_02033</name>
</gene>
<dbReference type="PANTHER" id="PTHR31902">
    <property type="entry name" value="ACTIN PATCHES DISTAL PROTEIN 1"/>
    <property type="match status" value="1"/>
</dbReference>
<comment type="caution">
    <text evidence="1">The sequence shown here is derived from an EMBL/GenBank/DDBJ whole genome shotgun (WGS) entry which is preliminary data.</text>
</comment>
<dbReference type="AlphaFoldDB" id="A0A1C7MME3"/>
<dbReference type="STRING" id="5627.A0A1C7MME3"/>
<dbReference type="CDD" id="cd03062">
    <property type="entry name" value="TRX_Fd_Sucrase"/>
    <property type="match status" value="1"/>
</dbReference>
<dbReference type="OrthoDB" id="10253744at2759"/>
<organism evidence="1 2">
    <name type="scientific">Grifola frondosa</name>
    <name type="common">Maitake</name>
    <name type="synonym">Polyporus frondosus</name>
    <dbReference type="NCBI Taxonomy" id="5627"/>
    <lineage>
        <taxon>Eukaryota</taxon>
        <taxon>Fungi</taxon>
        <taxon>Dikarya</taxon>
        <taxon>Basidiomycota</taxon>
        <taxon>Agaricomycotina</taxon>
        <taxon>Agaricomycetes</taxon>
        <taxon>Polyporales</taxon>
        <taxon>Grifolaceae</taxon>
        <taxon>Grifola</taxon>
    </lineage>
</organism>
<protein>
    <submittedName>
        <fullName evidence="1">Actin patches distal protein 1</fullName>
    </submittedName>
</protein>
<sequence>MVAITLRSPKLRPLFSCHFWTVARTFSSTTSTSCLAGTVISHNSYILLHTHRAPSEYPAKISSPLQKALQLKAGEWGGIVNFAWSPGRAVHDDYKGLGEDPREREMYCATAFSLHLGPVFIPEISLENLDVQAQVLSALSSQLPSADHPFADRGKLFLYVCNHAARDCRCGETGGEVGHALRTEVEKRGRASEIIVGNVGHVGGHKYAANLLVFPHGDWLGTVQAVDVPQILDEIIHRHFSPRIYPEPPLCPPFWRGRMGLTKEEQLALFTGSF</sequence>
<evidence type="ECO:0000313" key="1">
    <source>
        <dbReference type="EMBL" id="OBZ77827.1"/>
    </source>
</evidence>
<dbReference type="OMA" id="SRDCRCG"/>
<dbReference type="InterPro" id="IPR036249">
    <property type="entry name" value="Thioredoxin-like_sf"/>
</dbReference>
<reference evidence="1 2" key="1">
    <citation type="submission" date="2016-03" db="EMBL/GenBank/DDBJ databases">
        <title>Whole genome sequencing of Grifola frondosa 9006-11.</title>
        <authorList>
            <person name="Min B."/>
            <person name="Park H."/>
            <person name="Kim J.-G."/>
            <person name="Cho H."/>
            <person name="Oh Y.-L."/>
            <person name="Kong W.-S."/>
            <person name="Choi I.-G."/>
        </authorList>
    </citation>
    <scope>NUCLEOTIDE SEQUENCE [LARGE SCALE GENOMIC DNA]</scope>
    <source>
        <strain evidence="1 2">9006-11</strain>
    </source>
</reference>
<dbReference type="EMBL" id="LUGG01000002">
    <property type="protein sequence ID" value="OBZ77827.1"/>
    <property type="molecule type" value="Genomic_DNA"/>
</dbReference>
<dbReference type="SUPFAM" id="SSF52833">
    <property type="entry name" value="Thioredoxin-like"/>
    <property type="match status" value="1"/>
</dbReference>